<accession>A0A6C0JVP7</accession>
<organism evidence="2">
    <name type="scientific">viral metagenome</name>
    <dbReference type="NCBI Taxonomy" id="1070528"/>
    <lineage>
        <taxon>unclassified sequences</taxon>
        <taxon>metagenomes</taxon>
        <taxon>organismal metagenomes</taxon>
    </lineage>
</organism>
<dbReference type="AlphaFoldDB" id="A0A6C0JVP7"/>
<reference evidence="2" key="1">
    <citation type="journal article" date="2020" name="Nature">
        <title>Giant virus diversity and host interactions through global metagenomics.</title>
        <authorList>
            <person name="Schulz F."/>
            <person name="Roux S."/>
            <person name="Paez-Espino D."/>
            <person name="Jungbluth S."/>
            <person name="Walsh D.A."/>
            <person name="Denef V.J."/>
            <person name="McMahon K.D."/>
            <person name="Konstantinidis K.T."/>
            <person name="Eloe-Fadrosh E.A."/>
            <person name="Kyrpides N.C."/>
            <person name="Woyke T."/>
        </authorList>
    </citation>
    <scope>NUCLEOTIDE SEQUENCE</scope>
    <source>
        <strain evidence="2">GVMAG-S-1041349-163</strain>
    </source>
</reference>
<dbReference type="EMBL" id="MN740687">
    <property type="protein sequence ID" value="QHU07794.1"/>
    <property type="molecule type" value="Genomic_DNA"/>
</dbReference>
<dbReference type="Pfam" id="PF00646">
    <property type="entry name" value="F-box"/>
    <property type="match status" value="1"/>
</dbReference>
<evidence type="ECO:0000259" key="1">
    <source>
        <dbReference type="PROSITE" id="PS50181"/>
    </source>
</evidence>
<dbReference type="InterPro" id="IPR001810">
    <property type="entry name" value="F-box_dom"/>
</dbReference>
<proteinExistence type="predicted"/>
<dbReference type="SUPFAM" id="SSF81383">
    <property type="entry name" value="F-box domain"/>
    <property type="match status" value="1"/>
</dbReference>
<dbReference type="Gene3D" id="1.20.1280.50">
    <property type="match status" value="1"/>
</dbReference>
<name>A0A6C0JVP7_9ZZZZ</name>
<dbReference type="SMART" id="SM00256">
    <property type="entry name" value="FBOX"/>
    <property type="match status" value="1"/>
</dbReference>
<protein>
    <recommendedName>
        <fullName evidence="1">F-box domain-containing protein</fullName>
    </recommendedName>
</protein>
<evidence type="ECO:0000313" key="2">
    <source>
        <dbReference type="EMBL" id="QHU07794.1"/>
    </source>
</evidence>
<dbReference type="PROSITE" id="PS50181">
    <property type="entry name" value="FBOX"/>
    <property type="match status" value="1"/>
</dbReference>
<dbReference type="InterPro" id="IPR036047">
    <property type="entry name" value="F-box-like_dom_sf"/>
</dbReference>
<feature type="domain" description="F-box" evidence="1">
    <location>
        <begin position="1"/>
        <end position="48"/>
    </location>
</feature>
<sequence>MNTLPLETVSHILGYLDTITHFKSKRVSKRWHSLLSVIDPPKTVFETVIIKDLGVIVSGCKSDIFERFIKCDFYLKLISFSNLCIESYGNELLPKIIKCEGITNVTLYIDYIHIAADMSKICKHNYKKVTLKFGCYCDQCSNNIQMFDFSNCEKLYIFQYKINDMHILNKIIEKYPTIEVFYIDRNSKCLHEFGRDSLCMVYDHTPSGINKMRSNYEEVLKVPNKKKVLIDIHDIFVHGYDCRWNNSYIDCDLKKKYCRLDKTLDVLKLMVSLKNHGIEVFFTYDELCNHKRELKIFKEIGMNMISMDQISDYF</sequence>